<dbReference type="InterPro" id="IPR001021">
    <property type="entry name" value="Ribosomal_bL25_long"/>
</dbReference>
<accession>A0A1B2I4A0</accession>
<dbReference type="PANTHER" id="PTHR33284:SF1">
    <property type="entry name" value="RIBOSOMAL PROTEIN L25_GLN-TRNA SYNTHETASE, ANTI-CODON-BINDING DOMAIN-CONTAINING PROTEIN"/>
    <property type="match status" value="1"/>
</dbReference>
<dbReference type="SUPFAM" id="SSF50715">
    <property type="entry name" value="Ribosomal protein L25-like"/>
    <property type="match status" value="1"/>
</dbReference>
<organism evidence="7 8">
    <name type="scientific">Cloacibacillus porcorum</name>
    <dbReference type="NCBI Taxonomy" id="1197717"/>
    <lineage>
        <taxon>Bacteria</taxon>
        <taxon>Thermotogati</taxon>
        <taxon>Synergistota</taxon>
        <taxon>Synergistia</taxon>
        <taxon>Synergistales</taxon>
        <taxon>Synergistaceae</taxon>
        <taxon>Cloacibacillus</taxon>
    </lineage>
</organism>
<protein>
    <recommendedName>
        <fullName evidence="5">Large ribosomal subunit protein bL25</fullName>
    </recommendedName>
    <alternativeName>
        <fullName evidence="5">General stress protein CTC</fullName>
    </alternativeName>
</protein>
<dbReference type="OrthoDB" id="9806411at2"/>
<evidence type="ECO:0000313" key="7">
    <source>
        <dbReference type="EMBL" id="ANZ44804.1"/>
    </source>
</evidence>
<reference evidence="7" key="1">
    <citation type="submission" date="2016-08" db="EMBL/GenBank/DDBJ databases">
        <title>Complete genome of Cloacibacillus porcorum.</title>
        <authorList>
            <person name="Looft T."/>
            <person name="Bayles D.O."/>
            <person name="Alt D.P."/>
        </authorList>
    </citation>
    <scope>NUCLEOTIDE SEQUENCE [LARGE SCALE GENOMIC DNA]</scope>
    <source>
        <strain evidence="7">CL-84</strain>
    </source>
</reference>
<dbReference type="GO" id="GO:0006412">
    <property type="term" value="P:translation"/>
    <property type="evidence" value="ECO:0007669"/>
    <property type="project" value="UniProtKB-UniRule"/>
</dbReference>
<evidence type="ECO:0000256" key="6">
    <source>
        <dbReference type="SAM" id="MobiDB-lite"/>
    </source>
</evidence>
<sequence length="220" mass="23912">MAKNQTVKLDFTKREVTGTGACRKIRSKNLIPVVLYGPDYKNGLAGTVSVRAIAPVANSGHRETTLIELAISDGTTASALIRDVQRHPLTRQIRHIDLYQVLKGHKLKVEIPVRIANADTAKGVKEGGLLTHSTRLVLVEVQPSDIPEEIVVDAKDLEMGAEVFVKDLAVPEGVTVLTDPEILVLHISALRSSDDEEVEGEEESKEVEVVAKGKAAKEEE</sequence>
<dbReference type="Pfam" id="PF01386">
    <property type="entry name" value="Ribosomal_L25p"/>
    <property type="match status" value="1"/>
</dbReference>
<dbReference type="CDD" id="cd00495">
    <property type="entry name" value="Ribosomal_L25_TL5_CTC"/>
    <property type="match status" value="1"/>
</dbReference>
<dbReference type="PANTHER" id="PTHR33284">
    <property type="entry name" value="RIBOSOMAL PROTEIN L25/GLN-TRNA SYNTHETASE, ANTI-CODON-BINDING DOMAIN-CONTAINING PROTEIN"/>
    <property type="match status" value="1"/>
</dbReference>
<evidence type="ECO:0000313" key="8">
    <source>
        <dbReference type="Proteomes" id="UP000093044"/>
    </source>
</evidence>
<gene>
    <name evidence="5" type="primary">rplY</name>
    <name evidence="5" type="synonym">ctc</name>
    <name evidence="7" type="ORF">BED41_06700</name>
</gene>
<evidence type="ECO:0000256" key="2">
    <source>
        <dbReference type="ARBA" id="ARBA00022884"/>
    </source>
</evidence>
<comment type="subunit">
    <text evidence="5">Part of the 50S ribosomal subunit; part of the 5S rRNA/L5/L18/L25 subcomplex. Contacts the 5S rRNA. Binds to the 5S rRNA independently of L5 and L18.</text>
</comment>
<evidence type="ECO:0000256" key="4">
    <source>
        <dbReference type="ARBA" id="ARBA00023274"/>
    </source>
</evidence>
<dbReference type="EMBL" id="CP016757">
    <property type="protein sequence ID" value="ANZ44804.1"/>
    <property type="molecule type" value="Genomic_DNA"/>
</dbReference>
<dbReference type="InterPro" id="IPR037121">
    <property type="entry name" value="Ribosomal_bL25_C"/>
</dbReference>
<dbReference type="InterPro" id="IPR029751">
    <property type="entry name" value="Ribosomal_L25_dom"/>
</dbReference>
<dbReference type="InterPro" id="IPR020057">
    <property type="entry name" value="Ribosomal_bL25_b-dom"/>
</dbReference>
<dbReference type="NCBIfam" id="TIGR00731">
    <property type="entry name" value="bL25_bact_ctc"/>
    <property type="match status" value="1"/>
</dbReference>
<dbReference type="Gene3D" id="2.170.120.20">
    <property type="entry name" value="Ribosomal protein L25, beta domain"/>
    <property type="match status" value="1"/>
</dbReference>
<dbReference type="GO" id="GO:0008097">
    <property type="term" value="F:5S rRNA binding"/>
    <property type="evidence" value="ECO:0007669"/>
    <property type="project" value="InterPro"/>
</dbReference>
<dbReference type="AlphaFoldDB" id="A0A1B2I4A0"/>
<dbReference type="Pfam" id="PF14693">
    <property type="entry name" value="Ribosomal_TL5_C"/>
    <property type="match status" value="1"/>
</dbReference>
<feature type="compositionally biased region" description="Acidic residues" evidence="6">
    <location>
        <begin position="194"/>
        <end position="205"/>
    </location>
</feature>
<comment type="function">
    <text evidence="5">This is one of the proteins that binds to the 5S RNA in the ribosome where it forms part of the central protuberance.</text>
</comment>
<keyword evidence="2 5" id="KW-0694">RNA-binding</keyword>
<comment type="similarity">
    <text evidence="5">Belongs to the bacterial ribosomal protein bL25 family. CTC subfamily.</text>
</comment>
<name>A0A1B2I4A0_9BACT</name>
<keyword evidence="4 5" id="KW-0687">Ribonucleoprotein</keyword>
<keyword evidence="3 5" id="KW-0689">Ribosomal protein</keyword>
<dbReference type="Gene3D" id="2.40.240.10">
    <property type="entry name" value="Ribosomal Protein L25, Chain P"/>
    <property type="match status" value="1"/>
</dbReference>
<dbReference type="HAMAP" id="MF_01334">
    <property type="entry name" value="Ribosomal_bL25_CTC"/>
    <property type="match status" value="1"/>
</dbReference>
<evidence type="ECO:0000256" key="1">
    <source>
        <dbReference type="ARBA" id="ARBA00022730"/>
    </source>
</evidence>
<dbReference type="Proteomes" id="UP000093044">
    <property type="component" value="Chromosome"/>
</dbReference>
<dbReference type="GO" id="GO:0003735">
    <property type="term" value="F:structural constituent of ribosome"/>
    <property type="evidence" value="ECO:0007669"/>
    <property type="project" value="InterPro"/>
</dbReference>
<evidence type="ECO:0000256" key="3">
    <source>
        <dbReference type="ARBA" id="ARBA00022980"/>
    </source>
</evidence>
<dbReference type="STRING" id="1197717.BED41_06700"/>
<keyword evidence="8" id="KW-1185">Reference proteome</keyword>
<keyword evidence="1 5" id="KW-0699">rRNA-binding</keyword>
<dbReference type="InterPro" id="IPR020930">
    <property type="entry name" value="Ribosomal_uL5_bac-type"/>
</dbReference>
<feature type="region of interest" description="Disordered" evidence="6">
    <location>
        <begin position="194"/>
        <end position="220"/>
    </location>
</feature>
<feature type="compositionally biased region" description="Basic and acidic residues" evidence="6">
    <location>
        <begin position="206"/>
        <end position="220"/>
    </location>
</feature>
<dbReference type="InterPro" id="IPR020056">
    <property type="entry name" value="Rbsml_bL25/Gln-tRNA_synth_N"/>
</dbReference>
<proteinExistence type="inferred from homology"/>
<dbReference type="RefSeq" id="WP_066744281.1">
    <property type="nucleotide sequence ID" value="NZ_CALCLR010000095.1"/>
</dbReference>
<dbReference type="InterPro" id="IPR011035">
    <property type="entry name" value="Ribosomal_bL25/Gln-tRNA_synth"/>
</dbReference>
<dbReference type="GeneID" id="83057537"/>
<dbReference type="GO" id="GO:0022625">
    <property type="term" value="C:cytosolic large ribosomal subunit"/>
    <property type="evidence" value="ECO:0007669"/>
    <property type="project" value="TreeGrafter"/>
</dbReference>
<dbReference type="KEGG" id="cpor:BED41_06700"/>
<evidence type="ECO:0000256" key="5">
    <source>
        <dbReference type="HAMAP-Rule" id="MF_01334"/>
    </source>
</evidence>